<evidence type="ECO:0000313" key="1">
    <source>
        <dbReference type="EMBL" id="DAF46023.1"/>
    </source>
</evidence>
<accession>A0A8S5S5T2</accession>
<proteinExistence type="predicted"/>
<dbReference type="EMBL" id="BK032529">
    <property type="protein sequence ID" value="DAF46023.1"/>
    <property type="molecule type" value="Genomic_DNA"/>
</dbReference>
<name>A0A8S5S5T2_9CAUD</name>
<sequence length="31" mass="3780">MKKMLIKKITDMLQTQNEDVLLLIYEILLRM</sequence>
<protein>
    <submittedName>
        <fullName evidence="1">Uncharacterized protein</fullName>
    </submittedName>
</protein>
<organism evidence="1">
    <name type="scientific">Myoviridae sp. cthAo37</name>
    <dbReference type="NCBI Taxonomy" id="2827701"/>
    <lineage>
        <taxon>Viruses</taxon>
        <taxon>Duplodnaviria</taxon>
        <taxon>Heunggongvirae</taxon>
        <taxon>Uroviricota</taxon>
        <taxon>Caudoviricetes</taxon>
    </lineage>
</organism>
<reference evidence="1" key="1">
    <citation type="journal article" date="2021" name="Proc. Natl. Acad. Sci. U.S.A.">
        <title>A Catalog of Tens of Thousands of Viruses from Human Metagenomes Reveals Hidden Associations with Chronic Diseases.</title>
        <authorList>
            <person name="Tisza M.J."/>
            <person name="Buck C.B."/>
        </authorList>
    </citation>
    <scope>NUCLEOTIDE SEQUENCE</scope>
    <source>
        <strain evidence="1">CthAo37</strain>
    </source>
</reference>